<dbReference type="InterPro" id="IPR001279">
    <property type="entry name" value="Metallo-B-lactamas"/>
</dbReference>
<dbReference type="PANTHER" id="PTHR15032">
    <property type="entry name" value="N-ACYL-PHOSPHATIDYLETHANOLAMINE-HYDROLYZING PHOSPHOLIPASE D"/>
    <property type="match status" value="1"/>
</dbReference>
<proteinExistence type="predicted"/>
<organism evidence="3 4">
    <name type="scientific">Streptomyces albospinus</name>
    <dbReference type="NCBI Taxonomy" id="285515"/>
    <lineage>
        <taxon>Bacteria</taxon>
        <taxon>Bacillati</taxon>
        <taxon>Actinomycetota</taxon>
        <taxon>Actinomycetes</taxon>
        <taxon>Kitasatosporales</taxon>
        <taxon>Streptomycetaceae</taxon>
        <taxon>Streptomyces</taxon>
    </lineage>
</organism>
<evidence type="ECO:0000256" key="1">
    <source>
        <dbReference type="SAM" id="MobiDB-lite"/>
    </source>
</evidence>
<evidence type="ECO:0000313" key="3">
    <source>
        <dbReference type="EMBL" id="GGU74165.1"/>
    </source>
</evidence>
<dbReference type="Gene3D" id="3.60.15.10">
    <property type="entry name" value="Ribonuclease Z/Hydroxyacylglutathione hydrolase-like"/>
    <property type="match status" value="1"/>
</dbReference>
<feature type="region of interest" description="Disordered" evidence="1">
    <location>
        <begin position="1"/>
        <end position="29"/>
    </location>
</feature>
<accession>A0ABQ2V8L1</accession>
<feature type="domain" description="Metallo-beta-lactamase" evidence="2">
    <location>
        <begin position="155"/>
        <end position="349"/>
    </location>
</feature>
<dbReference type="EMBL" id="BMRP01000016">
    <property type="protein sequence ID" value="GGU74165.1"/>
    <property type="molecule type" value="Genomic_DNA"/>
</dbReference>
<evidence type="ECO:0000313" key="4">
    <source>
        <dbReference type="Proteomes" id="UP000654471"/>
    </source>
</evidence>
<dbReference type="PANTHER" id="PTHR15032:SF36">
    <property type="entry name" value="METALLO-BETA-LACTAMASE DOMAIN-CONTAINING PROTEIN"/>
    <property type="match status" value="1"/>
</dbReference>
<feature type="compositionally biased region" description="Basic and acidic residues" evidence="1">
    <location>
        <begin position="1"/>
        <end position="26"/>
    </location>
</feature>
<gene>
    <name evidence="3" type="ORF">GCM10010211_45020</name>
</gene>
<evidence type="ECO:0000259" key="2">
    <source>
        <dbReference type="Pfam" id="PF12706"/>
    </source>
</evidence>
<comment type="caution">
    <text evidence="3">The sequence shown here is derived from an EMBL/GenBank/DDBJ whole genome shotgun (WGS) entry which is preliminary data.</text>
</comment>
<feature type="compositionally biased region" description="Basic and acidic residues" evidence="1">
    <location>
        <begin position="74"/>
        <end position="87"/>
    </location>
</feature>
<sequence>MTEQTERSLAEPSRTEQLPHADRNAVTERAVGDAADVVADLTGTAVAETGTAPGAAVPPHLPDTAPPPLAEPRPLGEPRTWPRDFTDRLTAPLPGVRALARIAREGKLRPTPEALLEIQQLPFAPGPMPDAKPSTMALTWAGHASWVIRIGGLTVLTDPVWSRKILGTPARVTPVGVRWEDLPPVDAVVISHNHYDHLDVPTLKRLPRDTPLLLPAGLAPWARRRGFTQATDLDWWEAVELPAPGGTVRFDFVPAHHWSKRTLTDTCRSLWGGWLLTAPDGRRIHFAGDTGYGHWFEEIGRRYQGIDLALLPIGAYDPRWMLRPVHTDPEEAVRACQDLGARCLVPMHWSTFLLSAEPPLEPLRRVRAAWAAAGLAREDLWDLPVGSSRVLDEVASGGARR</sequence>
<dbReference type="RefSeq" id="WP_229852487.1">
    <property type="nucleotide sequence ID" value="NZ_BMRP01000016.1"/>
</dbReference>
<protein>
    <submittedName>
        <fullName evidence="3">Membrane protein</fullName>
    </submittedName>
</protein>
<reference evidence="4" key="1">
    <citation type="journal article" date="2019" name="Int. J. Syst. Evol. Microbiol.">
        <title>The Global Catalogue of Microorganisms (GCM) 10K type strain sequencing project: providing services to taxonomists for standard genome sequencing and annotation.</title>
        <authorList>
            <consortium name="The Broad Institute Genomics Platform"/>
            <consortium name="The Broad Institute Genome Sequencing Center for Infectious Disease"/>
            <person name="Wu L."/>
            <person name="Ma J."/>
        </authorList>
    </citation>
    <scope>NUCLEOTIDE SEQUENCE [LARGE SCALE GENOMIC DNA]</scope>
    <source>
        <strain evidence="4">JCM 3399</strain>
    </source>
</reference>
<dbReference type="Pfam" id="PF12706">
    <property type="entry name" value="Lactamase_B_2"/>
    <property type="match status" value="1"/>
</dbReference>
<feature type="compositionally biased region" description="Pro residues" evidence="1">
    <location>
        <begin position="59"/>
        <end position="71"/>
    </location>
</feature>
<dbReference type="Proteomes" id="UP000654471">
    <property type="component" value="Unassembled WGS sequence"/>
</dbReference>
<name>A0ABQ2V8L1_9ACTN</name>
<feature type="region of interest" description="Disordered" evidence="1">
    <location>
        <begin position="50"/>
        <end position="88"/>
    </location>
</feature>
<dbReference type="InterPro" id="IPR036866">
    <property type="entry name" value="RibonucZ/Hydroxyglut_hydro"/>
</dbReference>
<dbReference type="SUPFAM" id="SSF56281">
    <property type="entry name" value="Metallo-hydrolase/oxidoreductase"/>
    <property type="match status" value="1"/>
</dbReference>
<keyword evidence="4" id="KW-1185">Reference proteome</keyword>